<comment type="similarity">
    <text evidence="2 7 8">Belongs to the GPI family.</text>
</comment>
<evidence type="ECO:0000313" key="10">
    <source>
        <dbReference type="Proteomes" id="UP000176303"/>
    </source>
</evidence>
<evidence type="ECO:0000313" key="9">
    <source>
        <dbReference type="EMBL" id="OGL73582.1"/>
    </source>
</evidence>
<dbReference type="Pfam" id="PF00342">
    <property type="entry name" value="PGI"/>
    <property type="match status" value="1"/>
</dbReference>
<dbReference type="HAMAP" id="MF_00473">
    <property type="entry name" value="G6P_isomerase"/>
    <property type="match status" value="1"/>
</dbReference>
<comment type="caution">
    <text evidence="9">The sequence shown here is derived from an EMBL/GenBank/DDBJ whole genome shotgun (WGS) entry which is preliminary data.</text>
</comment>
<keyword evidence="3 7" id="KW-0312">Gluconeogenesis</keyword>
<evidence type="ECO:0000256" key="5">
    <source>
        <dbReference type="ARBA" id="ARBA00023235"/>
    </source>
</evidence>
<dbReference type="PANTHER" id="PTHR11469:SF1">
    <property type="entry name" value="GLUCOSE-6-PHOSPHATE ISOMERASE"/>
    <property type="match status" value="1"/>
</dbReference>
<dbReference type="PROSITE" id="PS00174">
    <property type="entry name" value="P_GLUCOSE_ISOMERASE_2"/>
    <property type="match status" value="1"/>
</dbReference>
<dbReference type="PANTHER" id="PTHR11469">
    <property type="entry name" value="GLUCOSE-6-PHOSPHATE ISOMERASE"/>
    <property type="match status" value="1"/>
</dbReference>
<feature type="active site" evidence="7">
    <location>
        <position position="296"/>
    </location>
</feature>
<dbReference type="STRING" id="1802391.A3D72_03410"/>
<evidence type="ECO:0000256" key="1">
    <source>
        <dbReference type="ARBA" id="ARBA00004926"/>
    </source>
</evidence>
<dbReference type="Gene3D" id="3.40.50.10490">
    <property type="entry name" value="Glucose-6-phosphate isomerase like protein, domain 1"/>
    <property type="match status" value="2"/>
</dbReference>
<dbReference type="GO" id="GO:0006094">
    <property type="term" value="P:gluconeogenesis"/>
    <property type="evidence" value="ECO:0007669"/>
    <property type="project" value="UniProtKB-UniRule"/>
</dbReference>
<name>A0A1F7U5R1_9BACT</name>
<evidence type="ECO:0000256" key="6">
    <source>
        <dbReference type="ARBA" id="ARBA00029321"/>
    </source>
</evidence>
<dbReference type="EMBL" id="MGDZ01000027">
    <property type="protein sequence ID" value="OGL73582.1"/>
    <property type="molecule type" value="Genomic_DNA"/>
</dbReference>
<gene>
    <name evidence="7" type="primary">pgi</name>
    <name evidence="9" type="ORF">A3D72_03410</name>
</gene>
<dbReference type="GO" id="GO:0005829">
    <property type="term" value="C:cytosol"/>
    <property type="evidence" value="ECO:0007669"/>
    <property type="project" value="TreeGrafter"/>
</dbReference>
<dbReference type="InterPro" id="IPR018189">
    <property type="entry name" value="Phosphoglucose_isomerase_CS"/>
</dbReference>
<comment type="catalytic activity">
    <reaction evidence="6 7 8">
        <text>alpha-D-glucose 6-phosphate = beta-D-fructose 6-phosphate</text>
        <dbReference type="Rhea" id="RHEA:11816"/>
        <dbReference type="ChEBI" id="CHEBI:57634"/>
        <dbReference type="ChEBI" id="CHEBI:58225"/>
        <dbReference type="EC" id="5.3.1.9"/>
    </reaction>
</comment>
<dbReference type="AlphaFoldDB" id="A0A1F7U5R1"/>
<feature type="active site" evidence="7">
    <location>
        <position position="410"/>
    </location>
</feature>
<dbReference type="Proteomes" id="UP000176303">
    <property type="component" value="Unassembled WGS sequence"/>
</dbReference>
<feature type="active site" description="Proton donor" evidence="7">
    <location>
        <position position="274"/>
    </location>
</feature>
<dbReference type="PROSITE" id="PS00765">
    <property type="entry name" value="P_GLUCOSE_ISOMERASE_1"/>
    <property type="match status" value="1"/>
</dbReference>
<dbReference type="InterPro" id="IPR035476">
    <property type="entry name" value="SIS_PGI_1"/>
</dbReference>
<evidence type="ECO:0000256" key="8">
    <source>
        <dbReference type="RuleBase" id="RU000612"/>
    </source>
</evidence>
<dbReference type="GO" id="GO:0097367">
    <property type="term" value="F:carbohydrate derivative binding"/>
    <property type="evidence" value="ECO:0007669"/>
    <property type="project" value="InterPro"/>
</dbReference>
<dbReference type="EC" id="5.3.1.9" evidence="7"/>
<comment type="pathway">
    <text evidence="1 7 8">Carbohydrate degradation; glycolysis; D-glyceraldehyde 3-phosphate and glycerone phosphate from D-glucose: step 2/4.</text>
</comment>
<protein>
    <recommendedName>
        <fullName evidence="7">Glucose-6-phosphate isomerase</fullName>
        <shortName evidence="7">GPI</shortName>
        <ecNumber evidence="7">5.3.1.9</ecNumber>
    </recommendedName>
    <alternativeName>
        <fullName evidence="7">Phosphoglucose isomerase</fullName>
        <shortName evidence="7">PGI</shortName>
    </alternativeName>
    <alternativeName>
        <fullName evidence="7">Phosphohexose isomerase</fullName>
        <shortName evidence="7">PHI</shortName>
    </alternativeName>
</protein>
<dbReference type="PRINTS" id="PR00662">
    <property type="entry name" value="G6PISOMERASE"/>
</dbReference>
<dbReference type="GO" id="GO:0004347">
    <property type="term" value="F:glucose-6-phosphate isomerase activity"/>
    <property type="evidence" value="ECO:0007669"/>
    <property type="project" value="UniProtKB-UniRule"/>
</dbReference>
<comment type="pathway">
    <text evidence="7">Carbohydrate biosynthesis; gluconeogenesis.</text>
</comment>
<dbReference type="InterPro" id="IPR046348">
    <property type="entry name" value="SIS_dom_sf"/>
</dbReference>
<organism evidence="9 10">
    <name type="scientific">Candidatus Uhrbacteria bacterium RIFCSPHIGHO2_02_FULL_57_19</name>
    <dbReference type="NCBI Taxonomy" id="1802391"/>
    <lineage>
        <taxon>Bacteria</taxon>
        <taxon>Candidatus Uhriibacteriota</taxon>
    </lineage>
</organism>
<dbReference type="GO" id="GO:0048029">
    <property type="term" value="F:monosaccharide binding"/>
    <property type="evidence" value="ECO:0007669"/>
    <property type="project" value="TreeGrafter"/>
</dbReference>
<dbReference type="UniPathway" id="UPA00109">
    <property type="reaction ID" value="UER00181"/>
</dbReference>
<keyword evidence="4 7" id="KW-0324">Glycolysis</keyword>
<evidence type="ECO:0000256" key="4">
    <source>
        <dbReference type="ARBA" id="ARBA00023152"/>
    </source>
</evidence>
<keyword evidence="5 7" id="KW-0413">Isomerase</keyword>
<evidence type="ECO:0000256" key="7">
    <source>
        <dbReference type="HAMAP-Rule" id="MF_00473"/>
    </source>
</evidence>
<dbReference type="CDD" id="cd05015">
    <property type="entry name" value="SIS_PGI_1"/>
    <property type="match status" value="1"/>
</dbReference>
<evidence type="ECO:0000256" key="2">
    <source>
        <dbReference type="ARBA" id="ARBA00006604"/>
    </source>
</evidence>
<reference evidence="9 10" key="1">
    <citation type="journal article" date="2016" name="Nat. Commun.">
        <title>Thousands of microbial genomes shed light on interconnected biogeochemical processes in an aquifer system.</title>
        <authorList>
            <person name="Anantharaman K."/>
            <person name="Brown C.T."/>
            <person name="Hug L.A."/>
            <person name="Sharon I."/>
            <person name="Castelle C.J."/>
            <person name="Probst A.J."/>
            <person name="Thomas B.C."/>
            <person name="Singh A."/>
            <person name="Wilkins M.J."/>
            <person name="Karaoz U."/>
            <person name="Brodie E.L."/>
            <person name="Williams K.H."/>
            <person name="Hubbard S.S."/>
            <person name="Banfield J.F."/>
        </authorList>
    </citation>
    <scope>NUCLEOTIDE SEQUENCE [LARGE SCALE GENOMIC DNA]</scope>
</reference>
<proteinExistence type="inferred from homology"/>
<evidence type="ECO:0000256" key="3">
    <source>
        <dbReference type="ARBA" id="ARBA00022432"/>
    </source>
</evidence>
<accession>A0A1F7U5R1</accession>
<sequence>MTHLRYDSTFMLKSAAGKRGISPSELKALAPRVRLAREEMERGRRAGVLGFFDLPDKTADAGLCAELARDFRKKGFSDLLVIGIGGSDLGAKTLIRALDTGRGMCVSFLGNPDPEAVAHVLAGLDLKKTAVNVVSKSGETMEVLAVFLVIRERLIRSVGKGKHARQVVVTTGGSGALREMAEREGYAVLPVPENVGGRFSVFSSVGLFPAACAGIDVERLLAGAKNQVDDPSQSEKFASLQVLGWRKDLRVSVLMPYGEALSTLSVWYAQLLAESLGKTAAVGPTPYPALGAADQHSQLQLWMEGPADKIVTFVEAGKFRHAFRVPKAFPDILAAGALSGVDLEEIMHAERQATSEVLRDAGRPNGTIFIPTISEESVGALLQFFMQATAVAGSLLGIDAFNQPGVEAGKRLTRAILENP</sequence>
<dbReference type="UniPathway" id="UPA00138"/>
<dbReference type="PROSITE" id="PS51463">
    <property type="entry name" value="P_GLUCOSE_ISOMERASE_3"/>
    <property type="match status" value="1"/>
</dbReference>
<dbReference type="InterPro" id="IPR035482">
    <property type="entry name" value="SIS_PGI_2"/>
</dbReference>
<dbReference type="GO" id="GO:0006096">
    <property type="term" value="P:glycolytic process"/>
    <property type="evidence" value="ECO:0007669"/>
    <property type="project" value="UniProtKB-UniRule"/>
</dbReference>
<dbReference type="InterPro" id="IPR001672">
    <property type="entry name" value="G6P_Isomerase"/>
</dbReference>
<dbReference type="CDD" id="cd05016">
    <property type="entry name" value="SIS_PGI_2"/>
    <property type="match status" value="1"/>
</dbReference>
<comment type="subcellular location">
    <subcellularLocation>
        <location evidence="7">Cytoplasm</location>
    </subcellularLocation>
</comment>
<dbReference type="SUPFAM" id="SSF53697">
    <property type="entry name" value="SIS domain"/>
    <property type="match status" value="1"/>
</dbReference>
<dbReference type="GO" id="GO:0051156">
    <property type="term" value="P:glucose 6-phosphate metabolic process"/>
    <property type="evidence" value="ECO:0007669"/>
    <property type="project" value="TreeGrafter"/>
</dbReference>
<keyword evidence="7" id="KW-0963">Cytoplasm</keyword>
<comment type="function">
    <text evidence="7">Catalyzes the reversible isomerization of glucose-6-phosphate to fructose-6-phosphate.</text>
</comment>